<organism evidence="2 3">
    <name type="scientific">Actibacterium atlanticum</name>
    <dbReference type="NCBI Taxonomy" id="1461693"/>
    <lineage>
        <taxon>Bacteria</taxon>
        <taxon>Pseudomonadati</taxon>
        <taxon>Pseudomonadota</taxon>
        <taxon>Alphaproteobacteria</taxon>
        <taxon>Rhodobacterales</taxon>
        <taxon>Roseobacteraceae</taxon>
        <taxon>Actibacterium</taxon>
    </lineage>
</organism>
<proteinExistence type="predicted"/>
<protein>
    <submittedName>
        <fullName evidence="2">Exopolysaccharide synthesis, exoD</fullName>
    </submittedName>
</protein>
<accession>A0A058ZPP7</accession>
<gene>
    <name evidence="2" type="ORF">ATO10_00475</name>
</gene>
<dbReference type="EMBL" id="AQQY01000001">
    <property type="protein sequence ID" value="KCV83190.1"/>
    <property type="molecule type" value="Genomic_DNA"/>
</dbReference>
<dbReference type="PANTHER" id="PTHR41795">
    <property type="entry name" value="EXOPOLYSACCHARIDE SYNTHESIS PROTEIN"/>
    <property type="match status" value="1"/>
</dbReference>
<dbReference type="AlphaFoldDB" id="A0A058ZPP7"/>
<dbReference type="eggNOG" id="COG3932">
    <property type="taxonomic scope" value="Bacteria"/>
</dbReference>
<dbReference type="InterPro" id="IPR010331">
    <property type="entry name" value="ExoD"/>
</dbReference>
<dbReference type="Proteomes" id="UP000024836">
    <property type="component" value="Unassembled WGS sequence"/>
</dbReference>
<evidence type="ECO:0000313" key="2">
    <source>
        <dbReference type="EMBL" id="KCV83190.1"/>
    </source>
</evidence>
<dbReference type="Pfam" id="PF06055">
    <property type="entry name" value="ExoD"/>
    <property type="match status" value="1"/>
</dbReference>
<dbReference type="PANTHER" id="PTHR41795:SF1">
    <property type="entry name" value="EXOPOLYSACCHARIDE SYNTHESIS PROTEIN"/>
    <property type="match status" value="1"/>
</dbReference>
<dbReference type="STRING" id="1461693.ATO10_00475"/>
<keyword evidence="1" id="KW-1133">Transmembrane helix</keyword>
<name>A0A058ZPP7_9RHOB</name>
<reference evidence="2 3" key="1">
    <citation type="submission" date="2013-04" db="EMBL/GenBank/DDBJ databases">
        <title>Shimia sp. 22II-S11-Z10 Genome Sequencing.</title>
        <authorList>
            <person name="Lai Q."/>
            <person name="Li G."/>
            <person name="Shao Z."/>
        </authorList>
    </citation>
    <scope>NUCLEOTIDE SEQUENCE [LARGE SCALE GENOMIC DNA]</scope>
    <source>
        <strain evidence="3">22II-S11-Z10</strain>
    </source>
</reference>
<comment type="caution">
    <text evidence="2">The sequence shown here is derived from an EMBL/GenBank/DDBJ whole genome shotgun (WGS) entry which is preliminary data.</text>
</comment>
<keyword evidence="1" id="KW-0472">Membrane</keyword>
<keyword evidence="1" id="KW-0812">Transmembrane</keyword>
<sequence length="184" mass="19404">MASLEQTGAGREKVALRAVIEALGARGFGPLLVVLSLLVISPVGMVPGVPAIVGATLFLIGLHMMIGRTRLWLPARLGRVMIGANLLRGAAKYLRKVMGWLHPVLGQRRSGLSASPLAVALIGITCVASGVIIIFAGFIPGLPFALSWHLLVFGLGLTLRDGVLVAIGWAIVVPEIALILWLWP</sequence>
<evidence type="ECO:0000256" key="1">
    <source>
        <dbReference type="SAM" id="Phobius"/>
    </source>
</evidence>
<feature type="transmembrane region" description="Helical" evidence="1">
    <location>
        <begin position="49"/>
        <end position="66"/>
    </location>
</feature>
<dbReference type="RefSeq" id="WP_035246703.1">
    <property type="nucleotide sequence ID" value="NZ_AQQY01000001.1"/>
</dbReference>
<dbReference type="PIRSF" id="PIRSF033239">
    <property type="entry name" value="ExoD"/>
    <property type="match status" value="1"/>
</dbReference>
<evidence type="ECO:0000313" key="3">
    <source>
        <dbReference type="Proteomes" id="UP000024836"/>
    </source>
</evidence>
<feature type="transmembrane region" description="Helical" evidence="1">
    <location>
        <begin position="162"/>
        <end position="183"/>
    </location>
</feature>
<dbReference type="OrthoDB" id="7949130at2"/>
<feature type="transmembrane region" description="Helical" evidence="1">
    <location>
        <begin position="117"/>
        <end position="142"/>
    </location>
</feature>
<keyword evidence="3" id="KW-1185">Reference proteome</keyword>